<feature type="transmembrane region" description="Helical" evidence="3">
    <location>
        <begin position="276"/>
        <end position="303"/>
    </location>
</feature>
<keyword evidence="4" id="KW-0762">Sugar transport</keyword>
<evidence type="ECO:0000256" key="3">
    <source>
        <dbReference type="SAM" id="Phobius"/>
    </source>
</evidence>
<accession>A0A2S8B8J3</accession>
<keyword evidence="4" id="KW-0813">Transport</keyword>
<feature type="transmembrane region" description="Helical" evidence="3">
    <location>
        <begin position="309"/>
        <end position="329"/>
    </location>
</feature>
<comment type="similarity">
    <text evidence="1">Belongs to the sodium:galactoside symporter (TC 2.A.2) family.</text>
</comment>
<feature type="transmembrane region" description="Helical" evidence="3">
    <location>
        <begin position="141"/>
        <end position="162"/>
    </location>
</feature>
<feature type="transmembrane region" description="Helical" evidence="3">
    <location>
        <begin position="116"/>
        <end position="135"/>
    </location>
</feature>
<feature type="transmembrane region" description="Helical" evidence="3">
    <location>
        <begin position="416"/>
        <end position="443"/>
    </location>
</feature>
<dbReference type="Proteomes" id="UP000238954">
    <property type="component" value="Chromosome"/>
</dbReference>
<feature type="transmembrane region" description="Helical" evidence="3">
    <location>
        <begin position="463"/>
        <end position="482"/>
    </location>
</feature>
<dbReference type="Gene3D" id="1.20.1250.20">
    <property type="entry name" value="MFS general substrate transporter like domains"/>
    <property type="match status" value="1"/>
</dbReference>
<evidence type="ECO:0000313" key="5">
    <source>
        <dbReference type="Proteomes" id="UP000238954"/>
    </source>
</evidence>
<dbReference type="PANTHER" id="PTHR11328:SF28">
    <property type="entry name" value="MAJOR FACILITATOR SUPERFAMILY DOMAIN-CONTAINING PROTEIN 12"/>
    <property type="match status" value="1"/>
</dbReference>
<dbReference type="InterPro" id="IPR036259">
    <property type="entry name" value="MFS_trans_sf"/>
</dbReference>
<comment type="caution">
    <text evidence="4">The sequence shown here is derived from an EMBL/GenBank/DDBJ whole genome shotgun (WGS) entry which is preliminary data.</text>
</comment>
<keyword evidence="3" id="KW-1133">Transmembrane helix</keyword>
<dbReference type="SUPFAM" id="SSF103473">
    <property type="entry name" value="MFS general substrate transporter"/>
    <property type="match status" value="1"/>
</dbReference>
<dbReference type="GO" id="GO:0008643">
    <property type="term" value="P:carbohydrate transport"/>
    <property type="evidence" value="ECO:0007669"/>
    <property type="project" value="InterPro"/>
</dbReference>
<feature type="transmembrane region" description="Helical" evidence="3">
    <location>
        <begin position="67"/>
        <end position="95"/>
    </location>
</feature>
<sequence length="508" mass="55426">MGSRGAGDVRRADRDGGRGERGRWGRDRRVSADTPPQTRLPLGLKLFHGLGSVAYGVKDNGFSTFLLIFYSQVVGLDASLVSLALMFALLADAFVDPLIGYFSDRTYTRWGRRHPWLYLAPLPLGLAWMLLWSPPDDHTHIFAYLVVVAVLVRTLVSCCEVPSQSLVAELTSDYDERTALVRFRFLFAWGGGLLVFFLANTVFLRADATHKFGQLNPSGYWLYGLCGALIMGVTVIVSALGQHRRVAHLPATKPPRSSPKQAFAEIWESLRHPAALILLGASLIAISSTQMTFTISNFLYLYVWRFSEGAFAALPWLLMISVVMSFVMVQPLHHRFGKKKVAVVCGVISTIFWTVPFALFLSGHWPATGSSFSSNLLMAFILVSNVNAVMVMISGQSMLADVVEASQVETGRRTEGIFAAGWMFVQKCATAVGIGLTGLLISLSGLPAKAVPGEVAPQIVDRLVISYSLIVIVATILSAWAFSRFPINRADHEARLAALAASEAAGLQ</sequence>
<name>A0A2S8B8J3_9SPHN</name>
<reference evidence="5" key="1">
    <citation type="submission" date="2017-11" db="EMBL/GenBank/DDBJ databases">
        <title>The complete genome sequence of Sphingopyxis pomeranensis sp. nov. strain WS5A3p.</title>
        <authorList>
            <person name="Kaminski M.A."/>
        </authorList>
    </citation>
    <scope>NUCLEOTIDE SEQUENCE [LARGE SCALE GENOMIC DNA]</scope>
    <source>
        <strain evidence="5">WS5A3p</strain>
    </source>
</reference>
<organism evidence="4 5">
    <name type="scientific">Sphingopyxis lindanitolerans</name>
    <dbReference type="NCBI Taxonomy" id="2054227"/>
    <lineage>
        <taxon>Bacteria</taxon>
        <taxon>Pseudomonadati</taxon>
        <taxon>Pseudomonadota</taxon>
        <taxon>Alphaproteobacteria</taxon>
        <taxon>Sphingomonadales</taxon>
        <taxon>Sphingomonadaceae</taxon>
        <taxon>Sphingopyxis</taxon>
    </lineage>
</organism>
<evidence type="ECO:0000313" key="4">
    <source>
        <dbReference type="EMBL" id="PQM28731.1"/>
    </source>
</evidence>
<feature type="region of interest" description="Disordered" evidence="2">
    <location>
        <begin position="1"/>
        <end position="36"/>
    </location>
</feature>
<feature type="transmembrane region" description="Helical" evidence="3">
    <location>
        <begin position="183"/>
        <end position="200"/>
    </location>
</feature>
<dbReference type="EMBL" id="PHFW01000002">
    <property type="protein sequence ID" value="PQM28731.1"/>
    <property type="molecule type" value="Genomic_DNA"/>
</dbReference>
<protein>
    <submittedName>
        <fullName evidence="4">Sugar transporter</fullName>
    </submittedName>
</protein>
<feature type="compositionally biased region" description="Basic and acidic residues" evidence="2">
    <location>
        <begin position="7"/>
        <end position="31"/>
    </location>
</feature>
<dbReference type="GO" id="GO:0015293">
    <property type="term" value="F:symporter activity"/>
    <property type="evidence" value="ECO:0007669"/>
    <property type="project" value="InterPro"/>
</dbReference>
<keyword evidence="5" id="KW-1185">Reference proteome</keyword>
<keyword evidence="3" id="KW-0812">Transmembrane</keyword>
<feature type="transmembrane region" description="Helical" evidence="3">
    <location>
        <begin position="341"/>
        <end position="364"/>
    </location>
</feature>
<dbReference type="AlphaFoldDB" id="A0A2S8B8J3"/>
<proteinExistence type="inferred from homology"/>
<dbReference type="InterPro" id="IPR039672">
    <property type="entry name" value="MFS_2"/>
</dbReference>
<gene>
    <name evidence="4" type="ORF">CVO77_09885</name>
</gene>
<feature type="transmembrane region" description="Helical" evidence="3">
    <location>
        <begin position="376"/>
        <end position="395"/>
    </location>
</feature>
<feature type="transmembrane region" description="Helical" evidence="3">
    <location>
        <begin position="220"/>
        <end position="240"/>
    </location>
</feature>
<keyword evidence="3" id="KW-0472">Membrane</keyword>
<evidence type="ECO:0000256" key="1">
    <source>
        <dbReference type="ARBA" id="ARBA00009617"/>
    </source>
</evidence>
<dbReference type="PANTHER" id="PTHR11328">
    <property type="entry name" value="MAJOR FACILITATOR SUPERFAMILY DOMAIN-CONTAINING PROTEIN"/>
    <property type="match status" value="1"/>
</dbReference>
<dbReference type="Pfam" id="PF13347">
    <property type="entry name" value="MFS_2"/>
    <property type="match status" value="1"/>
</dbReference>
<evidence type="ECO:0000256" key="2">
    <source>
        <dbReference type="SAM" id="MobiDB-lite"/>
    </source>
</evidence>
<dbReference type="GO" id="GO:0005886">
    <property type="term" value="C:plasma membrane"/>
    <property type="evidence" value="ECO:0007669"/>
    <property type="project" value="TreeGrafter"/>
</dbReference>